<evidence type="ECO:0000313" key="1">
    <source>
        <dbReference type="EMBL" id="QHT36624.1"/>
    </source>
</evidence>
<sequence length="173" mass="19962">MLVRTKSVNLNFLRTTLKLQQANSYTLSPHARAFVPGEQWMKPKRVHWHSQGITRMREFDINEDKVGEGYALMRRVLIGKPESPIKNADPEKALPFTMPPPENCIREIVAVMPSHVYCDKVYCGMVPLKPLESTLLASRIYDLLYKDDGDIQKDVEMLYDSTSDEEEWEVLYG</sequence>
<accession>A0A6C0F649</accession>
<organism evidence="1">
    <name type="scientific">viral metagenome</name>
    <dbReference type="NCBI Taxonomy" id="1070528"/>
    <lineage>
        <taxon>unclassified sequences</taxon>
        <taxon>metagenomes</taxon>
        <taxon>organismal metagenomes</taxon>
    </lineage>
</organism>
<dbReference type="AlphaFoldDB" id="A0A6C0F649"/>
<protein>
    <submittedName>
        <fullName evidence="1">Uncharacterized protein</fullName>
    </submittedName>
</protein>
<dbReference type="EMBL" id="MN738786">
    <property type="protein sequence ID" value="QHT36624.1"/>
    <property type="molecule type" value="Genomic_DNA"/>
</dbReference>
<name>A0A6C0F649_9ZZZZ</name>
<proteinExistence type="predicted"/>
<reference evidence="1" key="1">
    <citation type="journal article" date="2020" name="Nature">
        <title>Giant virus diversity and host interactions through global metagenomics.</title>
        <authorList>
            <person name="Schulz F."/>
            <person name="Roux S."/>
            <person name="Paez-Espino D."/>
            <person name="Jungbluth S."/>
            <person name="Walsh D.A."/>
            <person name="Denef V.J."/>
            <person name="McMahon K.D."/>
            <person name="Konstantinidis K.T."/>
            <person name="Eloe-Fadrosh E.A."/>
            <person name="Kyrpides N.C."/>
            <person name="Woyke T."/>
        </authorList>
    </citation>
    <scope>NUCLEOTIDE SEQUENCE</scope>
    <source>
        <strain evidence="1">GVMAG-S-ERX555967-130</strain>
    </source>
</reference>